<dbReference type="PANTHER" id="PTHR11895">
    <property type="entry name" value="TRANSAMIDASE"/>
    <property type="match status" value="1"/>
</dbReference>
<evidence type="ECO:0000259" key="1">
    <source>
        <dbReference type="Pfam" id="PF01425"/>
    </source>
</evidence>
<dbReference type="InterPro" id="IPR000120">
    <property type="entry name" value="Amidase"/>
</dbReference>
<dbReference type="AlphaFoldDB" id="A0A2S6AKV2"/>
<protein>
    <submittedName>
        <fullName evidence="2">Amidase</fullName>
    </submittedName>
</protein>
<dbReference type="Proteomes" id="UP000239874">
    <property type="component" value="Unassembled WGS sequence"/>
</dbReference>
<dbReference type="InterPro" id="IPR023631">
    <property type="entry name" value="Amidase_dom"/>
</dbReference>
<accession>A0A2S6AKV2</accession>
<evidence type="ECO:0000313" key="3">
    <source>
        <dbReference type="Proteomes" id="UP000239874"/>
    </source>
</evidence>
<dbReference type="RefSeq" id="WP_104378677.1">
    <property type="nucleotide sequence ID" value="NZ_PSZC01000018.1"/>
</dbReference>
<sequence length="414" mass="42164">MRPWSLRELVGELTSGITTPIAAWQRARARTADTEHELRAWVSMEPEPEFDSAAGLLRGVPLGVKDIIDVAGLATRCGSALRADAAPASADAAIVSAWRHAGAVPIGKTVTTEFAFFAPGPTQNPARLGHTPGGSSSGSAAAVASGQVPLAIGSQTAGSVTRPASFCGVAALVMSRGRLPVDGVTGLSPSLDSHGVFAATVSDLALAWSALTDQPDPALSAQRAPRLLVWNAASLDVVAPEMRDALQTARNRLTEAGAETADFLPERLVSELTAAHPVVMAYEAARERAVELAAAGQLSEPLATLLLTGAATSVDAYDRALQTVAAGRETVAALFDRYDAILGPAAPGAAPAGLAATGDPILSRAWQALGLPTVTVPALRADSGLPLGLQLIGPAGAEEALLAAGCWVEAALRG</sequence>
<feature type="domain" description="Amidase" evidence="1">
    <location>
        <begin position="52"/>
        <end position="402"/>
    </location>
</feature>
<dbReference type="EMBL" id="PSZC01000018">
    <property type="protein sequence ID" value="PPJ35859.1"/>
    <property type="molecule type" value="Genomic_DNA"/>
</dbReference>
<name>A0A2S6AKV2_9NOCA</name>
<dbReference type="OrthoDB" id="182039at2"/>
<dbReference type="InterPro" id="IPR036928">
    <property type="entry name" value="AS_sf"/>
</dbReference>
<organism evidence="2 3">
    <name type="scientific">Nocardia nova</name>
    <dbReference type="NCBI Taxonomy" id="37330"/>
    <lineage>
        <taxon>Bacteria</taxon>
        <taxon>Bacillati</taxon>
        <taxon>Actinomycetota</taxon>
        <taxon>Actinomycetes</taxon>
        <taxon>Mycobacteriales</taxon>
        <taxon>Nocardiaceae</taxon>
        <taxon>Nocardia</taxon>
    </lineage>
</organism>
<dbReference type="GO" id="GO:0003824">
    <property type="term" value="F:catalytic activity"/>
    <property type="evidence" value="ECO:0007669"/>
    <property type="project" value="InterPro"/>
</dbReference>
<comment type="caution">
    <text evidence="2">The sequence shown here is derived from an EMBL/GenBank/DDBJ whole genome shotgun (WGS) entry which is preliminary data.</text>
</comment>
<proteinExistence type="predicted"/>
<dbReference type="Gene3D" id="3.90.1300.10">
    <property type="entry name" value="Amidase signature (AS) domain"/>
    <property type="match status" value="1"/>
</dbReference>
<dbReference type="PANTHER" id="PTHR11895:SF151">
    <property type="entry name" value="GLUTAMYL-TRNA(GLN) AMIDOTRANSFERASE SUBUNIT A"/>
    <property type="match status" value="1"/>
</dbReference>
<reference evidence="2 3" key="1">
    <citation type="submission" date="2018-02" db="EMBL/GenBank/DDBJ databases">
        <title>8 Nocardia nova and 1 Nocardia cyriacigeorgica strain used for evolution to TMP-SMX.</title>
        <authorList>
            <person name="Mehta H."/>
            <person name="Weng J."/>
            <person name="Shamoo Y."/>
        </authorList>
    </citation>
    <scope>NUCLEOTIDE SEQUENCE [LARGE SCALE GENOMIC DNA]</scope>
    <source>
        <strain evidence="2 3">MDA3139</strain>
    </source>
</reference>
<dbReference type="Pfam" id="PF01425">
    <property type="entry name" value="Amidase"/>
    <property type="match status" value="1"/>
</dbReference>
<gene>
    <name evidence="2" type="ORF">C5E45_23230</name>
</gene>
<dbReference type="SUPFAM" id="SSF75304">
    <property type="entry name" value="Amidase signature (AS) enzymes"/>
    <property type="match status" value="1"/>
</dbReference>
<evidence type="ECO:0000313" key="2">
    <source>
        <dbReference type="EMBL" id="PPJ35859.1"/>
    </source>
</evidence>